<evidence type="ECO:0000256" key="10">
    <source>
        <dbReference type="ARBA" id="ARBA00023329"/>
    </source>
</evidence>
<evidence type="ECO:0000256" key="7">
    <source>
        <dbReference type="ARBA" id="ARBA00022927"/>
    </source>
</evidence>
<evidence type="ECO:0000256" key="4">
    <source>
        <dbReference type="ARBA" id="ARBA00022448"/>
    </source>
</evidence>
<evidence type="ECO:0000256" key="2">
    <source>
        <dbReference type="ARBA" id="ARBA00004347"/>
    </source>
</evidence>
<keyword evidence="5 11" id="KW-0963">Cytoplasm</keyword>
<dbReference type="PANTHER" id="PTHR10805:SF0">
    <property type="entry name" value="COATOMER SUBUNIT EPSILON"/>
    <property type="match status" value="1"/>
</dbReference>
<gene>
    <name evidence="12" type="ORF">CcCBS67573_g00901</name>
</gene>
<dbReference type="GO" id="GO:0006890">
    <property type="term" value="P:retrograde vesicle-mediated transport, Golgi to endoplasmic reticulum"/>
    <property type="evidence" value="ECO:0007669"/>
    <property type="project" value="UniProtKB-UniRule"/>
</dbReference>
<keyword evidence="13" id="KW-1185">Reference proteome</keyword>
<evidence type="ECO:0000313" key="13">
    <source>
        <dbReference type="Proteomes" id="UP000320333"/>
    </source>
</evidence>
<accession>A0A507FQ66</accession>
<keyword evidence="8 11" id="KW-0333">Golgi apparatus</keyword>
<protein>
    <recommendedName>
        <fullName evidence="11">Coatomer subunit epsilon</fullName>
    </recommendedName>
</protein>
<dbReference type="GO" id="GO:0006891">
    <property type="term" value="P:intra-Golgi vesicle-mediated transport"/>
    <property type="evidence" value="ECO:0007669"/>
    <property type="project" value="TreeGrafter"/>
</dbReference>
<dbReference type="PANTHER" id="PTHR10805">
    <property type="entry name" value="COATOMER SUBUNIT EPSILON"/>
    <property type="match status" value="1"/>
</dbReference>
<sequence length="298" mass="33113">MGDIDELHALRKTFYVGAYQQVINDATNPGAVPKSEAARLERRVYLYRAYIAQSRFNMPMNEITPADSAELRAVRLLALWLSQTSQSNRDAVVSDLAALIAGSQLTPLLAVIAASIYYNHALYEDALKILHPFSKNLEAVALTTQTLLKMNRVDLAKKEVAAVKTWADDATLAQMIEAWANLFPAAEDKFHEAFYTFDELASSNTATAKLLTSKAVCKIHSAKFDEAEELLTNALNWDNNNAEALINLIICANATGKPSEVASRYLNQLKDAAPSHIYLQELQLKEDMFDRAVQRFSV</sequence>
<dbReference type="GO" id="GO:0000139">
    <property type="term" value="C:Golgi membrane"/>
    <property type="evidence" value="ECO:0007669"/>
    <property type="project" value="UniProtKB-SubCell"/>
</dbReference>
<comment type="function">
    <text evidence="11">The coatomer is a cytosolic protein complex that binds to dilysine motifs and reversibly associates with Golgi non-clathrin-coated vesicles, which further mediate biosynthetic protein transport from the ER, via the Golgi up to the trans Golgi network. The coatomer complex is required for budding from Golgi membranes, and is essential for the retrograde Golgi-to-ER transport of dilysine-tagged proteins.</text>
</comment>
<evidence type="ECO:0000256" key="9">
    <source>
        <dbReference type="ARBA" id="ARBA00023136"/>
    </source>
</evidence>
<proteinExistence type="inferred from homology"/>
<keyword evidence="10 11" id="KW-0968">Cytoplasmic vesicle</keyword>
<dbReference type="PIRSF" id="PIRSF016478">
    <property type="entry name" value="Coatomer_esu"/>
    <property type="match status" value="1"/>
</dbReference>
<dbReference type="GO" id="GO:0015031">
    <property type="term" value="P:protein transport"/>
    <property type="evidence" value="ECO:0007669"/>
    <property type="project" value="UniProtKB-UniRule"/>
</dbReference>
<dbReference type="SUPFAM" id="SSF48452">
    <property type="entry name" value="TPR-like"/>
    <property type="match status" value="1"/>
</dbReference>
<keyword evidence="9 11" id="KW-0472">Membrane</keyword>
<dbReference type="EMBL" id="QEAP01000013">
    <property type="protein sequence ID" value="TPX77850.1"/>
    <property type="molecule type" value="Genomic_DNA"/>
</dbReference>
<evidence type="ECO:0000256" key="11">
    <source>
        <dbReference type="PIRNR" id="PIRNR016478"/>
    </source>
</evidence>
<keyword evidence="6 11" id="KW-0931">ER-Golgi transport</keyword>
<dbReference type="GO" id="GO:0030126">
    <property type="term" value="C:COPI vesicle coat"/>
    <property type="evidence" value="ECO:0007669"/>
    <property type="project" value="TreeGrafter"/>
</dbReference>
<keyword evidence="4 11" id="KW-0813">Transport</keyword>
<name>A0A507FQ66_9FUNG</name>
<comment type="similarity">
    <text evidence="3 11">Belongs to the COPE family.</text>
</comment>
<evidence type="ECO:0000313" key="12">
    <source>
        <dbReference type="EMBL" id="TPX77850.1"/>
    </source>
</evidence>
<evidence type="ECO:0000256" key="5">
    <source>
        <dbReference type="ARBA" id="ARBA00022490"/>
    </source>
</evidence>
<evidence type="ECO:0000256" key="3">
    <source>
        <dbReference type="ARBA" id="ARBA00008827"/>
    </source>
</evidence>
<dbReference type="Proteomes" id="UP000320333">
    <property type="component" value="Unassembled WGS sequence"/>
</dbReference>
<dbReference type="OrthoDB" id="310217at2759"/>
<dbReference type="AlphaFoldDB" id="A0A507FQ66"/>
<dbReference type="GO" id="GO:0006888">
    <property type="term" value="P:endoplasmic reticulum to Golgi vesicle-mediated transport"/>
    <property type="evidence" value="ECO:0007669"/>
    <property type="project" value="TreeGrafter"/>
</dbReference>
<evidence type="ECO:0000256" key="1">
    <source>
        <dbReference type="ARBA" id="ARBA00004255"/>
    </source>
</evidence>
<dbReference type="InterPro" id="IPR011990">
    <property type="entry name" value="TPR-like_helical_dom_sf"/>
</dbReference>
<evidence type="ECO:0000256" key="8">
    <source>
        <dbReference type="ARBA" id="ARBA00023034"/>
    </source>
</evidence>
<dbReference type="Gene3D" id="1.25.40.10">
    <property type="entry name" value="Tetratricopeptide repeat domain"/>
    <property type="match status" value="1"/>
</dbReference>
<evidence type="ECO:0000256" key="6">
    <source>
        <dbReference type="ARBA" id="ARBA00022892"/>
    </source>
</evidence>
<dbReference type="InterPro" id="IPR006822">
    <property type="entry name" value="Coatomer_esu"/>
</dbReference>
<comment type="subcellular location">
    <subcellularLocation>
        <location evidence="2">Cytoplasmic vesicle</location>
        <location evidence="2">COPI-coated vesicle membrane</location>
        <topology evidence="2">Peripheral membrane protein</topology>
        <orientation evidence="2">Cytoplasmic side</orientation>
    </subcellularLocation>
    <subcellularLocation>
        <location evidence="1">Golgi apparatus membrane</location>
        <topology evidence="1">Peripheral membrane protein</topology>
        <orientation evidence="1">Cytoplasmic side</orientation>
    </subcellularLocation>
</comment>
<dbReference type="GO" id="GO:0005198">
    <property type="term" value="F:structural molecule activity"/>
    <property type="evidence" value="ECO:0007669"/>
    <property type="project" value="UniProtKB-UniRule"/>
</dbReference>
<keyword evidence="7 11" id="KW-0653">Protein transport</keyword>
<dbReference type="STRING" id="246404.A0A507FQ66"/>
<dbReference type="Pfam" id="PF04733">
    <property type="entry name" value="Coatomer_E"/>
    <property type="match status" value="1"/>
</dbReference>
<reference evidence="12 13" key="1">
    <citation type="journal article" date="2019" name="Sci. Rep.">
        <title>Comparative genomics of chytrid fungi reveal insights into the obligate biotrophic and pathogenic lifestyle of Synchytrium endobioticum.</title>
        <authorList>
            <person name="van de Vossenberg B.T.L.H."/>
            <person name="Warris S."/>
            <person name="Nguyen H.D.T."/>
            <person name="van Gent-Pelzer M.P.E."/>
            <person name="Joly D.L."/>
            <person name="van de Geest H.C."/>
            <person name="Bonants P.J.M."/>
            <person name="Smith D.S."/>
            <person name="Levesque C.A."/>
            <person name="van der Lee T.A.J."/>
        </authorList>
    </citation>
    <scope>NUCLEOTIDE SEQUENCE [LARGE SCALE GENOMIC DNA]</scope>
    <source>
        <strain evidence="12 13">CBS 675.73</strain>
    </source>
</reference>
<comment type="caution">
    <text evidence="12">The sequence shown here is derived from an EMBL/GenBank/DDBJ whole genome shotgun (WGS) entry which is preliminary data.</text>
</comment>
<organism evidence="12 13">
    <name type="scientific">Chytriomyces confervae</name>
    <dbReference type="NCBI Taxonomy" id="246404"/>
    <lineage>
        <taxon>Eukaryota</taxon>
        <taxon>Fungi</taxon>
        <taxon>Fungi incertae sedis</taxon>
        <taxon>Chytridiomycota</taxon>
        <taxon>Chytridiomycota incertae sedis</taxon>
        <taxon>Chytridiomycetes</taxon>
        <taxon>Chytridiales</taxon>
        <taxon>Chytriomycetaceae</taxon>
        <taxon>Chytriomyces</taxon>
    </lineage>
</organism>